<dbReference type="Proteomes" id="UP001165136">
    <property type="component" value="Unassembled WGS sequence"/>
</dbReference>
<dbReference type="PANTHER" id="PTHR43884">
    <property type="entry name" value="ACYL-COA DEHYDROGENASE"/>
    <property type="match status" value="1"/>
</dbReference>
<dbReference type="InterPro" id="IPR046373">
    <property type="entry name" value="Acyl-CoA_Oxase/DH_mid-dom_sf"/>
</dbReference>
<reference evidence="1" key="1">
    <citation type="submission" date="2023-03" db="EMBL/GenBank/DDBJ databases">
        <title>Amycolatopsis taiwanensis NBRC 103393.</title>
        <authorList>
            <person name="Ichikawa N."/>
            <person name="Sato H."/>
            <person name="Tonouchi N."/>
        </authorList>
    </citation>
    <scope>NUCLEOTIDE SEQUENCE</scope>
    <source>
        <strain evidence="1">NBRC 103393</strain>
    </source>
</reference>
<dbReference type="PANTHER" id="PTHR43884:SF12">
    <property type="entry name" value="ISOVALERYL-COA DEHYDROGENASE, MITOCHONDRIAL-RELATED"/>
    <property type="match status" value="1"/>
</dbReference>
<dbReference type="SUPFAM" id="SSF56645">
    <property type="entry name" value="Acyl-CoA dehydrogenase NM domain-like"/>
    <property type="match status" value="1"/>
</dbReference>
<name>A0A9W6RBX4_9PSEU</name>
<organism evidence="1 2">
    <name type="scientific">Amycolatopsis taiwanensis</name>
    <dbReference type="NCBI Taxonomy" id="342230"/>
    <lineage>
        <taxon>Bacteria</taxon>
        <taxon>Bacillati</taxon>
        <taxon>Actinomycetota</taxon>
        <taxon>Actinomycetes</taxon>
        <taxon>Pseudonocardiales</taxon>
        <taxon>Pseudonocardiaceae</taxon>
        <taxon>Amycolatopsis</taxon>
    </lineage>
</organism>
<evidence type="ECO:0000313" key="2">
    <source>
        <dbReference type="Proteomes" id="UP001165136"/>
    </source>
</evidence>
<dbReference type="InterPro" id="IPR009100">
    <property type="entry name" value="AcylCoA_DH/oxidase_NM_dom_sf"/>
</dbReference>
<accession>A0A9W6RBX4</accession>
<protein>
    <submittedName>
        <fullName evidence="1">NrtC protein</fullName>
    </submittedName>
</protein>
<dbReference type="EMBL" id="BSTI01000031">
    <property type="protein sequence ID" value="GLY71125.1"/>
    <property type="molecule type" value="Genomic_DNA"/>
</dbReference>
<dbReference type="Gene3D" id="2.40.110.10">
    <property type="entry name" value="Butyryl-CoA Dehydrogenase, subunit A, domain 2"/>
    <property type="match status" value="1"/>
</dbReference>
<evidence type="ECO:0000313" key="1">
    <source>
        <dbReference type="EMBL" id="GLY71125.1"/>
    </source>
</evidence>
<comment type="caution">
    <text evidence="1">The sequence shown here is derived from an EMBL/GenBank/DDBJ whole genome shotgun (WGS) entry which is preliminary data.</text>
</comment>
<proteinExistence type="predicted"/>
<dbReference type="GO" id="GO:0003995">
    <property type="term" value="F:acyl-CoA dehydrogenase activity"/>
    <property type="evidence" value="ECO:0007669"/>
    <property type="project" value="TreeGrafter"/>
</dbReference>
<keyword evidence="2" id="KW-1185">Reference proteome</keyword>
<gene>
    <name evidence="1" type="ORF">Atai01_77440</name>
</gene>
<dbReference type="RefSeq" id="WP_285490696.1">
    <property type="nucleotide sequence ID" value="NZ_BSTI01000031.1"/>
</dbReference>
<dbReference type="AlphaFoldDB" id="A0A9W6RBX4"/>
<sequence>MTVRLAGEDTAVRVREFFAARAAETDSVDGDVRPGLRLLGELGVLGLGAGADGGDPLGETIEVIAEVAGECLSSAFSLWAHRMVLEYLARGRATALTATIEPALHEGVLVGSTAMATALRDIAGIAPVPVVAEPVRGGLRLTGPIPWASNLFPGAVIVLPARLPDDRRAVVFVRLDDPGVETAAAPKLLALNGTGSSSVRLHGVEVPDEAVLSTDLPAFVAAFRPTFLLAQTAFCVGLAARSLTEAEQRIKGTNTELATDLAEQSALLDDLRARSRTFAQDTRRHAVREFIRLRLDGARLAVAATRLEATVAGGGGYVAASGTSRRLREAAFLPIQSPTEGQLRWELRHFA</sequence>